<protein>
    <recommendedName>
        <fullName evidence="3">DUF393 domain-containing protein</fullName>
    </recommendedName>
</protein>
<organism evidence="1 2">
    <name type="scientific">Vibrio genomosp. F10</name>
    <dbReference type="NCBI Taxonomy" id="723171"/>
    <lineage>
        <taxon>Bacteria</taxon>
        <taxon>Pseudomonadati</taxon>
        <taxon>Pseudomonadota</taxon>
        <taxon>Gammaproteobacteria</taxon>
        <taxon>Vibrionales</taxon>
        <taxon>Vibrionaceae</taxon>
        <taxon>Vibrio</taxon>
    </lineage>
</organism>
<dbReference type="PANTHER" id="PTHR34290">
    <property type="entry name" value="SI:CH73-390P7.2"/>
    <property type="match status" value="1"/>
</dbReference>
<dbReference type="Proteomes" id="UP000093173">
    <property type="component" value="Unassembled WGS sequence"/>
</dbReference>
<accession>A0A1B9QYN8</accession>
<dbReference type="InterPro" id="IPR007263">
    <property type="entry name" value="DCC1-like"/>
</dbReference>
<keyword evidence="2" id="KW-1185">Reference proteome</keyword>
<comment type="caution">
    <text evidence="1">The sequence shown here is derived from an EMBL/GenBank/DDBJ whole genome shotgun (WGS) entry which is preliminary data.</text>
</comment>
<evidence type="ECO:0000313" key="2">
    <source>
        <dbReference type="Proteomes" id="UP000093173"/>
    </source>
</evidence>
<dbReference type="PANTHER" id="PTHR34290:SF2">
    <property type="entry name" value="OS04G0668800 PROTEIN"/>
    <property type="match status" value="1"/>
</dbReference>
<name>A0A1B9QYN8_9VIBR</name>
<dbReference type="GO" id="GO:0015035">
    <property type="term" value="F:protein-disulfide reductase activity"/>
    <property type="evidence" value="ECO:0007669"/>
    <property type="project" value="InterPro"/>
</dbReference>
<reference evidence="2" key="1">
    <citation type="submission" date="2016-06" db="EMBL/GenBank/DDBJ databases">
        <authorList>
            <person name="Hehemann J.-H."/>
            <person name="Arevalo P."/>
            <person name="Datta M.S."/>
            <person name="Polz M.F."/>
        </authorList>
    </citation>
    <scope>NUCLEOTIDE SEQUENCE [LARGE SCALE GENOMIC DNA]</scope>
    <source>
        <strain evidence="2">9CSC122</strain>
    </source>
</reference>
<sequence length="144" mass="16499">MLTIFYDAHCPMCATEMRHLKQHDTDDLIELVNIHQDNFAARYPNIDFSKAMKILHGTYKGELLLGLQVTHRAWTLVGKGFWVAPLNWPVIKTVSHWVYLAIAKYRHQVSAVLSRLPGVTAEQCSTNACYGKSPNRKESHHKEQ</sequence>
<proteinExistence type="predicted"/>
<dbReference type="Pfam" id="PF04134">
    <property type="entry name" value="DCC1-like"/>
    <property type="match status" value="1"/>
</dbReference>
<dbReference type="AlphaFoldDB" id="A0A1B9QYN8"/>
<dbReference type="RefSeq" id="WP_065576828.1">
    <property type="nucleotide sequence ID" value="NZ_JBNGCH010000511.1"/>
</dbReference>
<dbReference type="EMBL" id="MAJZ01000511">
    <property type="protein sequence ID" value="OCH75771.1"/>
    <property type="molecule type" value="Genomic_DNA"/>
</dbReference>
<evidence type="ECO:0008006" key="3">
    <source>
        <dbReference type="Google" id="ProtNLM"/>
    </source>
</evidence>
<evidence type="ECO:0000313" key="1">
    <source>
        <dbReference type="EMBL" id="OCH75771.1"/>
    </source>
</evidence>
<gene>
    <name evidence="1" type="ORF">A6E14_10465</name>
</gene>
<dbReference type="InterPro" id="IPR044691">
    <property type="entry name" value="DCC1_Trx"/>
</dbReference>